<dbReference type="Gene3D" id="3.20.20.60">
    <property type="entry name" value="Phosphoenolpyruvate-binding domains"/>
    <property type="match status" value="1"/>
</dbReference>
<dbReference type="InterPro" id="IPR015813">
    <property type="entry name" value="Pyrv/PenolPyrv_kinase-like_dom"/>
</dbReference>
<dbReference type="GO" id="GO:0003824">
    <property type="term" value="F:catalytic activity"/>
    <property type="evidence" value="ECO:0007669"/>
    <property type="project" value="InterPro"/>
</dbReference>
<dbReference type="GO" id="GO:0046872">
    <property type="term" value="F:metal ion binding"/>
    <property type="evidence" value="ECO:0007669"/>
    <property type="project" value="UniProtKB-KW"/>
</dbReference>
<dbReference type="InterPro" id="IPR005000">
    <property type="entry name" value="Aldolase/citrate-lyase_domain"/>
</dbReference>
<accession>D9PGL3</accession>
<dbReference type="EMBL" id="ADZX01000268">
    <property type="protein sequence ID" value="EFK97302.1"/>
    <property type="molecule type" value="Genomic_DNA"/>
</dbReference>
<evidence type="ECO:0000259" key="2">
    <source>
        <dbReference type="Pfam" id="PF03328"/>
    </source>
</evidence>
<organism evidence="3">
    <name type="scientific">sediment metagenome</name>
    <dbReference type="NCBI Taxonomy" id="749907"/>
    <lineage>
        <taxon>unclassified sequences</taxon>
        <taxon>metagenomes</taxon>
        <taxon>ecological metagenomes</taxon>
    </lineage>
</organism>
<reference evidence="3" key="2">
    <citation type="journal article" date="2011" name="Microb. Ecol.">
        <title>Taxonomic and Functional Metagenomic Profiling of the Microbial Community in the Anoxic Sediment of a Sub-saline Shallow Lake (Laguna de Carrizo, Central Spain).</title>
        <authorList>
            <person name="Ferrer M."/>
            <person name="Guazzaroni M.E."/>
            <person name="Richter M."/>
            <person name="Garcia-Salamanca A."/>
            <person name="Yarza P."/>
            <person name="Suarez-Suarez A."/>
            <person name="Solano J."/>
            <person name="Alcaide M."/>
            <person name="van Dillewijn P."/>
            <person name="Molina-Henares M.A."/>
            <person name="Lopez-Cortes N."/>
            <person name="Al-Ramahi Y."/>
            <person name="Guerrero C."/>
            <person name="Acosta A."/>
            <person name="de Eugenio L.I."/>
            <person name="Martinez V."/>
            <person name="Marques S."/>
            <person name="Rojo F."/>
            <person name="Santero E."/>
            <person name="Genilloud O."/>
            <person name="Perez-Perez J."/>
            <person name="Rossello-Mora R."/>
            <person name="Ramos J.L."/>
        </authorList>
    </citation>
    <scope>NUCLEOTIDE SEQUENCE</scope>
</reference>
<comment type="caution">
    <text evidence="3">The sequence shown here is derived from an EMBL/GenBank/DDBJ whole genome shotgun (WGS) entry which is preliminary data.</text>
</comment>
<feature type="non-terminal residue" evidence="3">
    <location>
        <position position="177"/>
    </location>
</feature>
<evidence type="ECO:0000256" key="1">
    <source>
        <dbReference type="ARBA" id="ARBA00022723"/>
    </source>
</evidence>
<feature type="domain" description="HpcH/HpaI aldolase/citrate lyase" evidence="2">
    <location>
        <begin position="3"/>
        <end position="111"/>
    </location>
</feature>
<reference evidence="3" key="1">
    <citation type="submission" date="2010-07" db="EMBL/GenBank/DDBJ databases">
        <authorList>
            <consortium name="CONSOLIDER consortium CSD2007-00005"/>
            <person name="Guazzaroni M.-E."/>
            <person name="Richter M."/>
            <person name="Garcia-Salamanca A."/>
            <person name="Yarza P."/>
            <person name="Ferrer M."/>
        </authorList>
    </citation>
    <scope>NUCLEOTIDE SEQUENCE</scope>
</reference>
<dbReference type="Pfam" id="PF03328">
    <property type="entry name" value="HpcH_HpaI"/>
    <property type="match status" value="1"/>
</dbReference>
<dbReference type="InterPro" id="IPR040442">
    <property type="entry name" value="Pyrv_kinase-like_dom_sf"/>
</dbReference>
<gene>
    <name evidence="3" type="ORF">LDC_0660</name>
</gene>
<dbReference type="SUPFAM" id="SSF51621">
    <property type="entry name" value="Phosphoenolpyruvate/pyruvate domain"/>
    <property type="match status" value="1"/>
</dbReference>
<keyword evidence="1" id="KW-0479">Metal-binding</keyword>
<protein>
    <submittedName>
        <fullName evidence="3">HpcH/HpaI aldolase</fullName>
    </submittedName>
</protein>
<name>D9PGL3_9ZZZZ</name>
<dbReference type="AlphaFoldDB" id="D9PGL3"/>
<proteinExistence type="predicted"/>
<sequence>MKLFLFTTDEAMAREAQDAGVDSIIVDWEFRGKEERQEGHNLEINRDTLGDLQRLVKACSIPVTVRVNALSDASRDEIDLAIGNGAHIIMLPMARSALDVENFLKMVDSRARTFIQVETVSLAESVKDIRDLPWDYAYIGLNDLSVQRKSLSIWEAVLDGMIERICRTLQGRVFGFG</sequence>
<evidence type="ECO:0000313" key="3">
    <source>
        <dbReference type="EMBL" id="EFK97302.1"/>
    </source>
</evidence>